<dbReference type="SUPFAM" id="SSF49299">
    <property type="entry name" value="PKD domain"/>
    <property type="match status" value="1"/>
</dbReference>
<dbReference type="EMBL" id="FTPP01000001">
    <property type="protein sequence ID" value="SIT75691.1"/>
    <property type="molecule type" value="Genomic_DNA"/>
</dbReference>
<accession>A0A1R3WET2</accession>
<protein>
    <submittedName>
        <fullName evidence="2">Por secretion system C-terminal sorting domain-containing protein</fullName>
    </submittedName>
</protein>
<proteinExistence type="predicted"/>
<dbReference type="InterPro" id="IPR026444">
    <property type="entry name" value="Secre_tail"/>
</dbReference>
<evidence type="ECO:0000313" key="3">
    <source>
        <dbReference type="Proteomes" id="UP000187181"/>
    </source>
</evidence>
<dbReference type="AlphaFoldDB" id="A0A1R3WET2"/>
<dbReference type="STRING" id="1317125.SAMN05444128_0239"/>
<dbReference type="InterPro" id="IPR035986">
    <property type="entry name" value="PKD_dom_sf"/>
</dbReference>
<dbReference type="InterPro" id="IPR013783">
    <property type="entry name" value="Ig-like_fold"/>
</dbReference>
<feature type="domain" description="Secretion system C-terminal sorting" evidence="1">
    <location>
        <begin position="471"/>
        <end position="547"/>
    </location>
</feature>
<reference evidence="3" key="1">
    <citation type="submission" date="2017-01" db="EMBL/GenBank/DDBJ databases">
        <authorList>
            <person name="Varghese N."/>
            <person name="Submissions S."/>
        </authorList>
    </citation>
    <scope>NUCLEOTIDE SEQUENCE [LARGE SCALE GENOMIC DNA]</scope>
    <source>
        <strain evidence="3">LP100</strain>
    </source>
</reference>
<dbReference type="OrthoDB" id="629398at2"/>
<dbReference type="Proteomes" id="UP000187181">
    <property type="component" value="Unassembled WGS sequence"/>
</dbReference>
<organism evidence="2 3">
    <name type="scientific">Pontibacter indicus</name>
    <dbReference type="NCBI Taxonomy" id="1317125"/>
    <lineage>
        <taxon>Bacteria</taxon>
        <taxon>Pseudomonadati</taxon>
        <taxon>Bacteroidota</taxon>
        <taxon>Cytophagia</taxon>
        <taxon>Cytophagales</taxon>
        <taxon>Hymenobacteraceae</taxon>
        <taxon>Pontibacter</taxon>
    </lineage>
</organism>
<dbReference type="Pfam" id="PF18962">
    <property type="entry name" value="Por_Secre_tail"/>
    <property type="match status" value="1"/>
</dbReference>
<dbReference type="NCBIfam" id="TIGR04183">
    <property type="entry name" value="Por_Secre_tail"/>
    <property type="match status" value="1"/>
</dbReference>
<evidence type="ECO:0000313" key="2">
    <source>
        <dbReference type="EMBL" id="SIT75691.1"/>
    </source>
</evidence>
<name>A0A1R3WET2_9BACT</name>
<dbReference type="Gene3D" id="2.60.40.10">
    <property type="entry name" value="Immunoglobulins"/>
    <property type="match status" value="2"/>
</dbReference>
<gene>
    <name evidence="2" type="ORF">SAMN05444128_0239</name>
</gene>
<evidence type="ECO:0000259" key="1">
    <source>
        <dbReference type="Pfam" id="PF18962"/>
    </source>
</evidence>
<sequence>MRVTNTRTSCTFEDTVKVTREEENKLAVYLGIGHAVQFDCDSTPITLSPYVTLNERVISEGLTYSWSGPNDFTAEGLWTTITEPGDYTIVVTHMATGLTSTATLYISQKAKPEGSAGPDKKLTCQNHTVTLEGSGTGQVAWFASHGGNIVSGEKTFTPIVDAPGIYTMVVTNAESGCQVEDVVKVIWDEELTVSATGGQLDCATGTVQLTGSSSAEGATYSWTGPNGYTSAEQNPVVKVAGTYTLTVADPAGSCTASTSVVVTPSSTQAEITQHTIDFNSEKRGLITSIDTEAGPVALTGRKRNGDGSYAPENYAAIFDTQDPTGDDTNLYTTDWGNALIINEYWNDLPDATRWGGELILDFSAIGPVTMESLNVVGMDTYEQMSWVYLYDVDGKELNKVYLKPLGINSKQLVHLGNTKGVMMMKVVLDGRNDMDEYSGSAAIDNIKFHTERATSSPCITEAANLTHAMAYPTAFSDQTTVEFIVRETENYSINLYDAQGMLVKKVHEGTSRAGEMTRVEVNGRDLKEGMYFARLVSDSGSKTFKLILKR</sequence>
<keyword evidence="3" id="KW-1185">Reference proteome</keyword>